<dbReference type="GO" id="GO:0004674">
    <property type="term" value="F:protein serine/threonine kinase activity"/>
    <property type="evidence" value="ECO:0007669"/>
    <property type="project" value="TreeGrafter"/>
</dbReference>
<dbReference type="InterPro" id="IPR000719">
    <property type="entry name" value="Prot_kinase_dom"/>
</dbReference>
<organism evidence="3 4">
    <name type="scientific">Rhizoctonia solani</name>
    <dbReference type="NCBI Taxonomy" id="456999"/>
    <lineage>
        <taxon>Eukaryota</taxon>
        <taxon>Fungi</taxon>
        <taxon>Dikarya</taxon>
        <taxon>Basidiomycota</taxon>
        <taxon>Agaricomycotina</taxon>
        <taxon>Agaricomycetes</taxon>
        <taxon>Cantharellales</taxon>
        <taxon>Ceratobasidiaceae</taxon>
        <taxon>Rhizoctonia</taxon>
    </lineage>
</organism>
<sequence length="366" mass="39910">MSENVMMGATMQTWHIENPAPIQPTSPGSRSQPGLISRKMSPEQIAGLLAQHGVKDMTNELDFMHRGLRPFASGGFGSIYQGKLRSGQMVAIKYIDVLGNLEDLELGGKRCKHAAHELYTWLKCDHPGVLKALGFGLFEGFILLVSPLLQNGCLTRQLVSSKPCAKLRFCLEITNTVEYLHGEGIVHGDIKTDNVLVSDAGHAQLVDFGNATLANYLTLCFTRTSSVLALSLRFAAPEILDGTSEQYTTESDVYALGMVCGTQPLFTVVAESLVAYGFKTILQIMTGKLPYAGKSDPAAVTSVFLHIHPPRPSFQDVVNNQEVGDKLWDLLLRCWSHDPKLRPTAKGVKNSLIEIAEMSGVHDGLS</sequence>
<dbReference type="Pfam" id="PF00069">
    <property type="entry name" value="Pkinase"/>
    <property type="match status" value="1"/>
</dbReference>
<gene>
    <name evidence="3" type="ORF">RDB_LOCUS185899</name>
</gene>
<dbReference type="EMBL" id="CAJMXA010004253">
    <property type="protein sequence ID" value="CAE6538231.1"/>
    <property type="molecule type" value="Genomic_DNA"/>
</dbReference>
<feature type="region of interest" description="Disordered" evidence="1">
    <location>
        <begin position="16"/>
        <end position="36"/>
    </location>
</feature>
<dbReference type="GO" id="GO:0005524">
    <property type="term" value="F:ATP binding"/>
    <property type="evidence" value="ECO:0007669"/>
    <property type="project" value="InterPro"/>
</dbReference>
<dbReference type="AlphaFoldDB" id="A0A8H3DV47"/>
<dbReference type="Gene3D" id="1.10.510.10">
    <property type="entry name" value="Transferase(Phosphotransferase) domain 1"/>
    <property type="match status" value="1"/>
</dbReference>
<evidence type="ECO:0000259" key="2">
    <source>
        <dbReference type="PROSITE" id="PS50011"/>
    </source>
</evidence>
<name>A0A8H3DV47_9AGAM</name>
<dbReference type="SUPFAM" id="SSF56112">
    <property type="entry name" value="Protein kinase-like (PK-like)"/>
    <property type="match status" value="1"/>
</dbReference>
<evidence type="ECO:0000313" key="3">
    <source>
        <dbReference type="EMBL" id="CAE6538231.1"/>
    </source>
</evidence>
<dbReference type="Proteomes" id="UP000663853">
    <property type="component" value="Unassembled WGS sequence"/>
</dbReference>
<feature type="compositionally biased region" description="Polar residues" evidence="1">
    <location>
        <begin position="23"/>
        <end position="34"/>
    </location>
</feature>
<evidence type="ECO:0000256" key="1">
    <source>
        <dbReference type="SAM" id="MobiDB-lite"/>
    </source>
</evidence>
<reference evidence="3" key="1">
    <citation type="submission" date="2021-01" db="EMBL/GenBank/DDBJ databases">
        <authorList>
            <person name="Kaushik A."/>
        </authorList>
    </citation>
    <scope>NUCLEOTIDE SEQUENCE</scope>
    <source>
        <strain evidence="3">AG6-10EEA</strain>
    </source>
</reference>
<dbReference type="PROSITE" id="PS00108">
    <property type="entry name" value="PROTEIN_KINASE_ST"/>
    <property type="match status" value="1"/>
</dbReference>
<dbReference type="InterPro" id="IPR051681">
    <property type="entry name" value="Ser/Thr_Kinases-Pseudokinases"/>
</dbReference>
<dbReference type="PANTHER" id="PTHR44329">
    <property type="entry name" value="SERINE/THREONINE-PROTEIN KINASE TNNI3K-RELATED"/>
    <property type="match status" value="1"/>
</dbReference>
<dbReference type="InterPro" id="IPR011009">
    <property type="entry name" value="Kinase-like_dom_sf"/>
</dbReference>
<feature type="domain" description="Protein kinase" evidence="2">
    <location>
        <begin position="65"/>
        <end position="353"/>
    </location>
</feature>
<protein>
    <recommendedName>
        <fullName evidence="2">Protein kinase domain-containing protein</fullName>
    </recommendedName>
</protein>
<dbReference type="InterPro" id="IPR008271">
    <property type="entry name" value="Ser/Thr_kinase_AS"/>
</dbReference>
<comment type="caution">
    <text evidence="3">The sequence shown here is derived from an EMBL/GenBank/DDBJ whole genome shotgun (WGS) entry which is preliminary data.</text>
</comment>
<dbReference type="PROSITE" id="PS50011">
    <property type="entry name" value="PROTEIN_KINASE_DOM"/>
    <property type="match status" value="1"/>
</dbReference>
<dbReference type="SMART" id="SM00220">
    <property type="entry name" value="S_TKc"/>
    <property type="match status" value="1"/>
</dbReference>
<proteinExistence type="predicted"/>
<evidence type="ECO:0000313" key="4">
    <source>
        <dbReference type="Proteomes" id="UP000663853"/>
    </source>
</evidence>
<accession>A0A8H3DV47</accession>